<dbReference type="InterPro" id="IPR005279">
    <property type="entry name" value="Dipep/tripep_permease"/>
</dbReference>
<evidence type="ECO:0000256" key="2">
    <source>
        <dbReference type="ARBA" id="ARBA00005982"/>
    </source>
</evidence>
<comment type="subcellular location">
    <subcellularLocation>
        <location evidence="1">Cell membrane</location>
        <topology evidence="1">Multi-pass membrane protein</topology>
    </subcellularLocation>
</comment>
<feature type="transmembrane region" description="Helical" evidence="8">
    <location>
        <begin position="452"/>
        <end position="472"/>
    </location>
</feature>
<dbReference type="CDD" id="cd17346">
    <property type="entry name" value="MFS_DtpA_like"/>
    <property type="match status" value="1"/>
</dbReference>
<evidence type="ECO:0000259" key="9">
    <source>
        <dbReference type="PROSITE" id="PS50850"/>
    </source>
</evidence>
<dbReference type="EMBL" id="VMNX01000024">
    <property type="protein sequence ID" value="MPY48850.1"/>
    <property type="molecule type" value="Genomic_DNA"/>
</dbReference>
<evidence type="ECO:0000256" key="7">
    <source>
        <dbReference type="ARBA" id="ARBA00023136"/>
    </source>
</evidence>
<evidence type="ECO:0000256" key="6">
    <source>
        <dbReference type="ARBA" id="ARBA00022989"/>
    </source>
</evidence>
<dbReference type="Proteomes" id="UP000373149">
    <property type="component" value="Unassembled WGS sequence"/>
</dbReference>
<name>A0A5N8WN35_9ACTN</name>
<feature type="transmembrane region" description="Helical" evidence="8">
    <location>
        <begin position="387"/>
        <end position="413"/>
    </location>
</feature>
<sequence length="496" mass="51661">MSGRARTGFLGQPRWFGTLFVVDLWERFSFFGMLAILYLYLVADPDEGGLGLPETDAAALSGLYMALVFMSALPGGWLADRLFGARRATLYGGLLITAGHGLLAVPSEGWLYPGLGLVIVGSGLVKPGMAAMVGRLYQGRPERREAAFSLFYMSIQVSALLAPLVTGFLGETVHWHLGFGAAALGMVIGVVCYAAGWSHFGDVGARPERPLADGELRRVLCHAGLLGGLPVAAVTVAAVSGALPLERVLMLVGLVVLAVPVLYYRALLRAPAVGPVERVRLRAMAWMLSASSVFWLLFAQGPALLNLFARDDVDRTLGTFEVPASWFQSVQPLFLLLLSPVAAALWVLLGRRAGAPAKFAAGLLLGGAAFVAMAAAASAAAQGRVSPLWLVVVYLLLVCGELAVAPIGLSLAAEVAPPGYAGRMLGLFWLFAAVGAAAGGRLAQLVDVVPDAVYYLLLAVLGLLAGTALAAASGPLRARLAVHADAGAPAPTRSVS</sequence>
<feature type="transmembrane region" description="Helical" evidence="8">
    <location>
        <begin position="248"/>
        <end position="264"/>
    </location>
</feature>
<dbReference type="GO" id="GO:0015833">
    <property type="term" value="P:peptide transport"/>
    <property type="evidence" value="ECO:0007669"/>
    <property type="project" value="InterPro"/>
</dbReference>
<comment type="caution">
    <text evidence="10">The sequence shown here is derived from an EMBL/GenBank/DDBJ whole genome shotgun (WGS) entry which is preliminary data.</text>
</comment>
<protein>
    <submittedName>
        <fullName evidence="10">Peptide MFS transporter</fullName>
    </submittedName>
</protein>
<feature type="transmembrane region" description="Helical" evidence="8">
    <location>
        <begin position="146"/>
        <end position="169"/>
    </location>
</feature>
<keyword evidence="7 8" id="KW-0472">Membrane</keyword>
<evidence type="ECO:0000313" key="10">
    <source>
        <dbReference type="EMBL" id="MPY48850.1"/>
    </source>
</evidence>
<keyword evidence="3" id="KW-0813">Transport</keyword>
<dbReference type="InterPro" id="IPR020846">
    <property type="entry name" value="MFS_dom"/>
</dbReference>
<evidence type="ECO:0000256" key="8">
    <source>
        <dbReference type="SAM" id="Phobius"/>
    </source>
</evidence>
<dbReference type="GO" id="GO:1904680">
    <property type="term" value="F:peptide transmembrane transporter activity"/>
    <property type="evidence" value="ECO:0007669"/>
    <property type="project" value="InterPro"/>
</dbReference>
<dbReference type="RefSeq" id="WP_322620029.1">
    <property type="nucleotide sequence ID" value="NZ_VMNX01000024.1"/>
</dbReference>
<evidence type="ECO:0000256" key="5">
    <source>
        <dbReference type="ARBA" id="ARBA00022692"/>
    </source>
</evidence>
<proteinExistence type="inferred from homology"/>
<dbReference type="InterPro" id="IPR050171">
    <property type="entry name" value="MFS_Transporters"/>
</dbReference>
<keyword evidence="4" id="KW-1003">Cell membrane</keyword>
<gene>
    <name evidence="10" type="ORF">FPZ41_09830</name>
</gene>
<dbReference type="InterPro" id="IPR036259">
    <property type="entry name" value="MFS_trans_sf"/>
</dbReference>
<feature type="transmembrane region" description="Helical" evidence="8">
    <location>
        <begin position="425"/>
        <end position="446"/>
    </location>
</feature>
<dbReference type="SUPFAM" id="SSF103473">
    <property type="entry name" value="MFS general substrate transporter"/>
    <property type="match status" value="1"/>
</dbReference>
<evidence type="ECO:0000256" key="3">
    <source>
        <dbReference type="ARBA" id="ARBA00022448"/>
    </source>
</evidence>
<feature type="transmembrane region" description="Helical" evidence="8">
    <location>
        <begin position="61"/>
        <end position="79"/>
    </location>
</feature>
<keyword evidence="6 8" id="KW-1133">Transmembrane helix</keyword>
<feature type="transmembrane region" description="Helical" evidence="8">
    <location>
        <begin position="88"/>
        <end position="105"/>
    </location>
</feature>
<dbReference type="NCBIfam" id="TIGR00924">
    <property type="entry name" value="yjdL_sub1_fam"/>
    <property type="match status" value="1"/>
</dbReference>
<dbReference type="PANTHER" id="PTHR23517:SF15">
    <property type="entry name" value="PROTON-DEPENDENT OLIGOPEPTIDE FAMILY TRANSPORT PROTEIN"/>
    <property type="match status" value="1"/>
</dbReference>
<dbReference type="InterPro" id="IPR000109">
    <property type="entry name" value="POT_fam"/>
</dbReference>
<keyword evidence="11" id="KW-1185">Reference proteome</keyword>
<dbReference type="PANTHER" id="PTHR23517">
    <property type="entry name" value="RESISTANCE PROTEIN MDTM, PUTATIVE-RELATED-RELATED"/>
    <property type="match status" value="1"/>
</dbReference>
<organism evidence="10 11">
    <name type="scientific">Streptomyces acidicola</name>
    <dbReference type="NCBI Taxonomy" id="2596892"/>
    <lineage>
        <taxon>Bacteria</taxon>
        <taxon>Bacillati</taxon>
        <taxon>Actinomycetota</taxon>
        <taxon>Actinomycetes</taxon>
        <taxon>Kitasatosporales</taxon>
        <taxon>Streptomycetaceae</taxon>
        <taxon>Streptomyces</taxon>
    </lineage>
</organism>
<dbReference type="PROSITE" id="PS50850">
    <property type="entry name" value="MFS"/>
    <property type="match status" value="1"/>
</dbReference>
<evidence type="ECO:0000256" key="4">
    <source>
        <dbReference type="ARBA" id="ARBA00022475"/>
    </source>
</evidence>
<feature type="domain" description="Major facilitator superfamily (MFS) profile" evidence="9">
    <location>
        <begin position="18"/>
        <end position="477"/>
    </location>
</feature>
<evidence type="ECO:0000256" key="1">
    <source>
        <dbReference type="ARBA" id="ARBA00004651"/>
    </source>
</evidence>
<keyword evidence="5 8" id="KW-0812">Transmembrane</keyword>
<dbReference type="Pfam" id="PF00854">
    <property type="entry name" value="PTR2"/>
    <property type="match status" value="1"/>
</dbReference>
<feature type="transmembrane region" description="Helical" evidence="8">
    <location>
        <begin position="219"/>
        <end position="242"/>
    </location>
</feature>
<accession>A0A5N8WN35</accession>
<feature type="transmembrane region" description="Helical" evidence="8">
    <location>
        <begin position="111"/>
        <end position="134"/>
    </location>
</feature>
<reference evidence="10 11" key="1">
    <citation type="submission" date="2019-09" db="EMBL/GenBank/DDBJ databases">
        <authorList>
            <person name="Duangmal K."/>
            <person name="Teo W.F.A."/>
            <person name="Lipun K."/>
        </authorList>
    </citation>
    <scope>NUCLEOTIDE SEQUENCE [LARGE SCALE GENOMIC DNA]</scope>
    <source>
        <strain evidence="10 11">K1PN6</strain>
    </source>
</reference>
<dbReference type="AlphaFoldDB" id="A0A5N8WN35"/>
<feature type="transmembrane region" description="Helical" evidence="8">
    <location>
        <begin position="361"/>
        <end position="381"/>
    </location>
</feature>
<feature type="transmembrane region" description="Helical" evidence="8">
    <location>
        <begin position="329"/>
        <end position="349"/>
    </location>
</feature>
<feature type="transmembrane region" description="Helical" evidence="8">
    <location>
        <begin position="175"/>
        <end position="198"/>
    </location>
</feature>
<comment type="similarity">
    <text evidence="2">Belongs to the major facilitator superfamily. Proton-dependent oligopeptide transporter (POT/PTR) (TC 2.A.17) family.</text>
</comment>
<feature type="transmembrane region" description="Helical" evidence="8">
    <location>
        <begin position="285"/>
        <end position="309"/>
    </location>
</feature>
<evidence type="ECO:0000313" key="11">
    <source>
        <dbReference type="Proteomes" id="UP000373149"/>
    </source>
</evidence>
<feature type="transmembrane region" description="Helical" evidence="8">
    <location>
        <begin position="20"/>
        <end position="41"/>
    </location>
</feature>
<dbReference type="GO" id="GO:0005886">
    <property type="term" value="C:plasma membrane"/>
    <property type="evidence" value="ECO:0007669"/>
    <property type="project" value="UniProtKB-SubCell"/>
</dbReference>
<dbReference type="Gene3D" id="1.20.1250.20">
    <property type="entry name" value="MFS general substrate transporter like domains"/>
    <property type="match status" value="1"/>
</dbReference>